<dbReference type="CDD" id="cd00086">
    <property type="entry name" value="homeodomain"/>
    <property type="match status" value="1"/>
</dbReference>
<dbReference type="FunFam" id="1.10.10.60:FF:000097">
    <property type="entry name" value="barH-like 2 homeobox protein-like"/>
    <property type="match status" value="1"/>
</dbReference>
<accession>A0A913Z5M3</accession>
<evidence type="ECO:0000256" key="2">
    <source>
        <dbReference type="ARBA" id="ARBA00023015"/>
    </source>
</evidence>
<evidence type="ECO:0000313" key="13">
    <source>
        <dbReference type="Proteomes" id="UP000887568"/>
    </source>
</evidence>
<feature type="DNA-binding region" description="Homeobox" evidence="8">
    <location>
        <begin position="262"/>
        <end position="321"/>
    </location>
</feature>
<dbReference type="OMA" id="RMFAPPF"/>
<feature type="compositionally biased region" description="Acidic residues" evidence="10">
    <location>
        <begin position="165"/>
        <end position="183"/>
    </location>
</feature>
<dbReference type="GO" id="GO:0005634">
    <property type="term" value="C:nucleus"/>
    <property type="evidence" value="ECO:0007669"/>
    <property type="project" value="UniProtKB-SubCell"/>
</dbReference>
<dbReference type="EnsemblMetazoa" id="XM_038190152.1">
    <property type="protein sequence ID" value="XP_038046080.1"/>
    <property type="gene ID" value="LOC119720479"/>
</dbReference>
<dbReference type="GeneID" id="119720479"/>
<evidence type="ECO:0000256" key="4">
    <source>
        <dbReference type="ARBA" id="ARBA00023155"/>
    </source>
</evidence>
<dbReference type="Proteomes" id="UP000887568">
    <property type="component" value="Unplaced"/>
</dbReference>
<keyword evidence="6 8" id="KW-0539">Nucleus</keyword>
<proteinExistence type="inferred from homology"/>
<protein>
    <recommendedName>
        <fullName evidence="11">Homeobox domain-containing protein</fullName>
    </recommendedName>
</protein>
<dbReference type="SMART" id="SM00389">
    <property type="entry name" value="HOX"/>
    <property type="match status" value="1"/>
</dbReference>
<dbReference type="PANTHER" id="PTHR24333">
    <property type="entry name" value="HOMEO BOX HB9 LIKE A-RELATED"/>
    <property type="match status" value="1"/>
</dbReference>
<comment type="similarity">
    <text evidence="7">Belongs to the BAR homeobox family.</text>
</comment>
<dbReference type="PANTHER" id="PTHR24333:SF5">
    <property type="entry name" value="VENT HOMEOBOX"/>
    <property type="match status" value="1"/>
</dbReference>
<dbReference type="InterPro" id="IPR001356">
    <property type="entry name" value="HD"/>
</dbReference>
<sequence length="399" mass="44714">MEAVPLPSLRSPLTLASSSPRSDTSSSSLSSSSSMMSSPSSLLPTTIKANSPQDMDESVHTASGAAGTRSTGFQHHHHHHHHQHPHEASIVLSVPRAATAAVLDSKSTVEPSGSSPPHTLPNNNTIHPLKTYHMEPVRTSNAPSFLIRDILGDMKPREARRGVASEEEEADEEEIDEDRDSECDERTMYGEHREKLSVRGSDSESHRYHHHHHHNTENNLKRPHSEDISEEMKNGHCDMGTGKDNEISSSRDSHSPGKPKKPRKARTAFTDHQLNSLERSFERQKYLSVQDRMELAASLNLTDTQVKTWYQNRRTKWKRQTAVGLELLAEAGNYTASMQRMFAPPFYYHPTQGIVSNLDGLYNLHAGQRPVFPRLFLHGLQQHVSHLPLAPRALHPHSH</sequence>
<dbReference type="AlphaFoldDB" id="A0A913Z5M3"/>
<keyword evidence="4 8" id="KW-0371">Homeobox</keyword>
<dbReference type="RefSeq" id="XP_038046080.1">
    <property type="nucleotide sequence ID" value="XM_038190152.1"/>
</dbReference>
<feature type="domain" description="Homeobox" evidence="11">
    <location>
        <begin position="260"/>
        <end position="320"/>
    </location>
</feature>
<evidence type="ECO:0000256" key="8">
    <source>
        <dbReference type="PROSITE-ProRule" id="PRU00108"/>
    </source>
</evidence>
<evidence type="ECO:0000256" key="7">
    <source>
        <dbReference type="ARBA" id="ARBA00038196"/>
    </source>
</evidence>
<dbReference type="InterPro" id="IPR020479">
    <property type="entry name" value="HD_metazoa"/>
</dbReference>
<keyword evidence="2" id="KW-0805">Transcription regulation</keyword>
<name>A0A913Z5M3_PATMI</name>
<feature type="region of interest" description="Disordered" evidence="10">
    <location>
        <begin position="1"/>
        <end position="88"/>
    </location>
</feature>
<evidence type="ECO:0000256" key="5">
    <source>
        <dbReference type="ARBA" id="ARBA00023163"/>
    </source>
</evidence>
<comment type="subcellular location">
    <subcellularLocation>
        <location evidence="1 8 9">Nucleus</location>
    </subcellularLocation>
</comment>
<evidence type="ECO:0000256" key="10">
    <source>
        <dbReference type="SAM" id="MobiDB-lite"/>
    </source>
</evidence>
<dbReference type="OrthoDB" id="6159439at2759"/>
<feature type="region of interest" description="Disordered" evidence="10">
    <location>
        <begin position="158"/>
        <end position="268"/>
    </location>
</feature>
<dbReference type="InterPro" id="IPR050848">
    <property type="entry name" value="Homeobox_TF"/>
</dbReference>
<feature type="compositionally biased region" description="Basic and acidic residues" evidence="10">
    <location>
        <begin position="215"/>
        <end position="255"/>
    </location>
</feature>
<keyword evidence="3 8" id="KW-0238">DNA-binding</keyword>
<evidence type="ECO:0000256" key="9">
    <source>
        <dbReference type="RuleBase" id="RU000682"/>
    </source>
</evidence>
<organism evidence="12 13">
    <name type="scientific">Patiria miniata</name>
    <name type="common">Bat star</name>
    <name type="synonym">Asterina miniata</name>
    <dbReference type="NCBI Taxonomy" id="46514"/>
    <lineage>
        <taxon>Eukaryota</taxon>
        <taxon>Metazoa</taxon>
        <taxon>Echinodermata</taxon>
        <taxon>Eleutherozoa</taxon>
        <taxon>Asterozoa</taxon>
        <taxon>Asteroidea</taxon>
        <taxon>Valvatacea</taxon>
        <taxon>Valvatida</taxon>
        <taxon>Asterinidae</taxon>
        <taxon>Patiria</taxon>
    </lineage>
</organism>
<dbReference type="PRINTS" id="PR00024">
    <property type="entry name" value="HOMEOBOX"/>
</dbReference>
<dbReference type="PROSITE" id="PS00027">
    <property type="entry name" value="HOMEOBOX_1"/>
    <property type="match status" value="1"/>
</dbReference>
<dbReference type="Gene3D" id="1.10.10.60">
    <property type="entry name" value="Homeodomain-like"/>
    <property type="match status" value="1"/>
</dbReference>
<evidence type="ECO:0000256" key="3">
    <source>
        <dbReference type="ARBA" id="ARBA00023125"/>
    </source>
</evidence>
<reference evidence="12" key="1">
    <citation type="submission" date="2022-11" db="UniProtKB">
        <authorList>
            <consortium name="EnsemblMetazoa"/>
        </authorList>
    </citation>
    <scope>IDENTIFICATION</scope>
</reference>
<dbReference type="GO" id="GO:0003677">
    <property type="term" value="F:DNA binding"/>
    <property type="evidence" value="ECO:0007669"/>
    <property type="project" value="UniProtKB-UniRule"/>
</dbReference>
<evidence type="ECO:0000256" key="1">
    <source>
        <dbReference type="ARBA" id="ARBA00004123"/>
    </source>
</evidence>
<dbReference type="PROSITE" id="PS50071">
    <property type="entry name" value="HOMEOBOX_2"/>
    <property type="match status" value="1"/>
</dbReference>
<dbReference type="SUPFAM" id="SSF46689">
    <property type="entry name" value="Homeodomain-like"/>
    <property type="match status" value="1"/>
</dbReference>
<keyword evidence="13" id="KW-1185">Reference proteome</keyword>
<evidence type="ECO:0000259" key="11">
    <source>
        <dbReference type="PROSITE" id="PS50071"/>
    </source>
</evidence>
<evidence type="ECO:0000256" key="6">
    <source>
        <dbReference type="ARBA" id="ARBA00023242"/>
    </source>
</evidence>
<feature type="compositionally biased region" description="Low complexity" evidence="10">
    <location>
        <begin position="17"/>
        <end position="46"/>
    </location>
</feature>
<feature type="compositionally biased region" description="Basic residues" evidence="10">
    <location>
        <begin position="74"/>
        <end position="84"/>
    </location>
</feature>
<feature type="region of interest" description="Disordered" evidence="10">
    <location>
        <begin position="101"/>
        <end position="128"/>
    </location>
</feature>
<dbReference type="GO" id="GO:0000981">
    <property type="term" value="F:DNA-binding transcription factor activity, RNA polymerase II-specific"/>
    <property type="evidence" value="ECO:0007669"/>
    <property type="project" value="InterPro"/>
</dbReference>
<feature type="compositionally biased region" description="Basic and acidic residues" evidence="10">
    <location>
        <begin position="184"/>
        <end position="206"/>
    </location>
</feature>
<dbReference type="Pfam" id="PF00046">
    <property type="entry name" value="Homeodomain"/>
    <property type="match status" value="1"/>
</dbReference>
<dbReference type="InterPro" id="IPR017970">
    <property type="entry name" value="Homeobox_CS"/>
</dbReference>
<dbReference type="InterPro" id="IPR009057">
    <property type="entry name" value="Homeodomain-like_sf"/>
</dbReference>
<feature type="compositionally biased region" description="Polar residues" evidence="10">
    <location>
        <begin position="105"/>
        <end position="126"/>
    </location>
</feature>
<feature type="compositionally biased region" description="Basic residues" evidence="10">
    <location>
        <begin position="257"/>
        <end position="266"/>
    </location>
</feature>
<keyword evidence="5" id="KW-0804">Transcription</keyword>
<evidence type="ECO:0000313" key="12">
    <source>
        <dbReference type="EnsemblMetazoa" id="XP_038046080.1"/>
    </source>
</evidence>